<feature type="domain" description="MucBP" evidence="4">
    <location>
        <begin position="254"/>
        <end position="300"/>
    </location>
</feature>
<keyword evidence="6" id="KW-1185">Reference proteome</keyword>
<evidence type="ECO:0000259" key="4">
    <source>
        <dbReference type="Pfam" id="PF06458"/>
    </source>
</evidence>
<comment type="caution">
    <text evidence="5">The sequence shown here is derived from an EMBL/GenBank/DDBJ whole genome shotgun (WGS) entry which is preliminary data.</text>
</comment>
<keyword evidence="1" id="KW-0677">Repeat</keyword>
<evidence type="ECO:0000313" key="6">
    <source>
        <dbReference type="Proteomes" id="UP000298021"/>
    </source>
</evidence>
<evidence type="ECO:0000313" key="5">
    <source>
        <dbReference type="EMBL" id="TGD23107.1"/>
    </source>
</evidence>
<accession>A0A4Z0JLU9</accession>
<keyword evidence="3" id="KW-0812">Transmembrane</keyword>
<keyword evidence="3" id="KW-1133">Transmembrane helix</keyword>
<feature type="compositionally biased region" description="Low complexity" evidence="2">
    <location>
        <begin position="215"/>
        <end position="232"/>
    </location>
</feature>
<sequence>MDFKKKCLNKALEDKIYRVKLVHGKKGWLAVGLTFITLFSASMFGQKVEASAVNNVAVANSAKSNYVQLWSDVTSSSIHKANRGLANGTAWKTAKAVKGYDGKTYILVGGNEYANANQMDLADETSKQDLSGVVLTNSQSRLYTNPLAANGPQLITNRGLGNNTAWKTDEKVVVNGQTYYRVATNEWIKSGNVTLTSESSRGTKDYTKNSPMAETVVDTNDNNNSGSTTTPTDPDKMVTITISYFHRSTTTNDHYVLKSETRRVKLGSKITIDAPEIAGYSVDPHNAHNTFTVLADNEEFAIPYTKDGETPTNPDKDGETNIVINYFHRSTYSANNYILKSEVRKAKLDSEITIDAPEIAGYTVVPGEEQQSYKVQLAGETFNVPYTKNVESDFSEFASCSTKFVNENGDEINQPLKYQAAIGTKVYDNALQLDGYELKGEATKSMTATRNGDNTITFVYKNNAAQQANKTANLNVVYADLKGNKIAKTKVIPNQKVGTYVTDEPISIEGYTLNSDPNTGVIINENGQSTILYAYRKDDGNKPGEGEAKVTVKYQDADGKSLKADKTVNSKIGTNFAMPAPSIDGYTVDRSSKSVLVKQSGSEITFVYTKKAPK</sequence>
<dbReference type="OrthoDB" id="2296339at2"/>
<feature type="domain" description="MucBP" evidence="4">
    <location>
        <begin position="474"/>
        <end position="535"/>
    </location>
</feature>
<feature type="domain" description="MucBP" evidence="4">
    <location>
        <begin position="403"/>
        <end position="461"/>
    </location>
</feature>
<dbReference type="RefSeq" id="WP_135372898.1">
    <property type="nucleotide sequence ID" value="NZ_RKLY01000015.1"/>
</dbReference>
<dbReference type="InterPro" id="IPR009459">
    <property type="entry name" value="MucBP_dom"/>
</dbReference>
<organism evidence="5 6">
    <name type="scientific">Companilactobacillus suantsaicola</name>
    <dbReference type="NCBI Taxonomy" id="2487723"/>
    <lineage>
        <taxon>Bacteria</taxon>
        <taxon>Bacillati</taxon>
        <taxon>Bacillota</taxon>
        <taxon>Bacilli</taxon>
        <taxon>Lactobacillales</taxon>
        <taxon>Lactobacillaceae</taxon>
        <taxon>Companilactobacillus</taxon>
    </lineage>
</organism>
<dbReference type="EMBL" id="RKLY01000015">
    <property type="protein sequence ID" value="TGD23107.1"/>
    <property type="molecule type" value="Genomic_DNA"/>
</dbReference>
<keyword evidence="3" id="KW-0472">Membrane</keyword>
<feature type="domain" description="MucBP" evidence="4">
    <location>
        <begin position="549"/>
        <end position="609"/>
    </location>
</feature>
<dbReference type="Pfam" id="PF06458">
    <property type="entry name" value="MucBP"/>
    <property type="match status" value="4"/>
</dbReference>
<protein>
    <recommendedName>
        <fullName evidence="4">MucBP domain-containing protein</fullName>
    </recommendedName>
</protein>
<feature type="region of interest" description="Disordered" evidence="2">
    <location>
        <begin position="196"/>
        <end position="234"/>
    </location>
</feature>
<proteinExistence type="predicted"/>
<dbReference type="Gene3D" id="3.10.20.320">
    <property type="entry name" value="Putative peptidoglycan bound protein (lpxtg motif)"/>
    <property type="match status" value="3"/>
</dbReference>
<gene>
    <name evidence="5" type="ORF">EGT49_07160</name>
</gene>
<evidence type="ECO:0000256" key="2">
    <source>
        <dbReference type="SAM" id="MobiDB-lite"/>
    </source>
</evidence>
<name>A0A4Z0JLU9_9LACO</name>
<dbReference type="AlphaFoldDB" id="A0A4Z0JLU9"/>
<reference evidence="5 6" key="1">
    <citation type="submission" date="2018-10" db="EMBL/GenBank/DDBJ databases">
        <title>Lactobacillus sp. R7 and Lactobacillus sp. R19 isolated from fermented mustard green product of Taiwan.</title>
        <authorList>
            <person name="Lin S.-T."/>
        </authorList>
    </citation>
    <scope>NUCLEOTIDE SEQUENCE [LARGE SCALE GENOMIC DNA]</scope>
    <source>
        <strain evidence="5 6">BCRC 81127</strain>
    </source>
</reference>
<evidence type="ECO:0000256" key="1">
    <source>
        <dbReference type="ARBA" id="ARBA00022737"/>
    </source>
</evidence>
<evidence type="ECO:0000256" key="3">
    <source>
        <dbReference type="SAM" id="Phobius"/>
    </source>
</evidence>
<feature type="transmembrane region" description="Helical" evidence="3">
    <location>
        <begin position="27"/>
        <end position="45"/>
    </location>
</feature>
<dbReference type="Proteomes" id="UP000298021">
    <property type="component" value="Unassembled WGS sequence"/>
</dbReference>